<organism evidence="4 5">
    <name type="scientific">Candidatus Desulfatibia profunda</name>
    <dbReference type="NCBI Taxonomy" id="2841695"/>
    <lineage>
        <taxon>Bacteria</taxon>
        <taxon>Pseudomonadati</taxon>
        <taxon>Thermodesulfobacteriota</taxon>
        <taxon>Desulfobacteria</taxon>
        <taxon>Desulfobacterales</taxon>
        <taxon>Desulfobacterales incertae sedis</taxon>
        <taxon>Candidatus Desulfatibia</taxon>
    </lineage>
</organism>
<dbReference type="PROSITE" id="PS51668">
    <property type="entry name" value="TSAA_2"/>
    <property type="match status" value="1"/>
</dbReference>
<dbReference type="NCBIfam" id="TIGR00104">
    <property type="entry name" value="tRNA_TsaA"/>
    <property type="match status" value="1"/>
</dbReference>
<feature type="domain" description="TsaA-like" evidence="3">
    <location>
        <begin position="7"/>
        <end position="130"/>
    </location>
</feature>
<dbReference type="InterPro" id="IPR036413">
    <property type="entry name" value="YaeB-like_sf"/>
</dbReference>
<dbReference type="Proteomes" id="UP000603434">
    <property type="component" value="Unassembled WGS sequence"/>
</dbReference>
<evidence type="ECO:0000259" key="3">
    <source>
        <dbReference type="PROSITE" id="PS51668"/>
    </source>
</evidence>
<reference evidence="4 5" key="1">
    <citation type="submission" date="2020-08" db="EMBL/GenBank/DDBJ databases">
        <title>Bridging the membrane lipid divide: bacteria of the FCB group superphylum have the potential to synthesize archaeal ether lipids.</title>
        <authorList>
            <person name="Villanueva L."/>
            <person name="Von Meijenfeldt F.A.B."/>
            <person name="Westbye A.B."/>
            <person name="Yadav S."/>
            <person name="Hopmans E.C."/>
            <person name="Dutilh B.E."/>
            <person name="Sinninghe Damste J.S."/>
        </authorList>
    </citation>
    <scope>NUCLEOTIDE SEQUENCE [LARGE SCALE GENOMIC DNA]</scope>
    <source>
        <strain evidence="4">NIOZ-UU30</strain>
    </source>
</reference>
<dbReference type="Pfam" id="PF01980">
    <property type="entry name" value="TrmO_N"/>
    <property type="match status" value="1"/>
</dbReference>
<evidence type="ECO:0000256" key="1">
    <source>
        <dbReference type="ARBA" id="ARBA00022691"/>
    </source>
</evidence>
<proteinExistence type="inferred from homology"/>
<dbReference type="CDD" id="cd09281">
    <property type="entry name" value="UPF0066"/>
    <property type="match status" value="1"/>
</dbReference>
<accession>A0A8J6NZ51</accession>
<evidence type="ECO:0000313" key="4">
    <source>
        <dbReference type="EMBL" id="MBC8363328.1"/>
    </source>
</evidence>
<dbReference type="PANTHER" id="PTHR12818:SF0">
    <property type="entry name" value="TRNA (ADENINE(37)-N6)-METHYLTRANSFERASE"/>
    <property type="match status" value="1"/>
</dbReference>
<protein>
    <submittedName>
        <fullName evidence="4">tRNA (N6-threonylcarbamoyladenosine(37)-N6)-methyltransferase TrmO</fullName>
    </submittedName>
</protein>
<comment type="caution">
    <text evidence="4">The sequence shown here is derived from an EMBL/GenBank/DDBJ whole genome shotgun (WGS) entry which is preliminary data.</text>
</comment>
<evidence type="ECO:0000313" key="5">
    <source>
        <dbReference type="Proteomes" id="UP000603434"/>
    </source>
</evidence>
<dbReference type="PANTHER" id="PTHR12818">
    <property type="entry name" value="TRNA (ADENINE(37)-N6)-METHYLTRANSFERASE"/>
    <property type="match status" value="1"/>
</dbReference>
<gene>
    <name evidence="4" type="primary">tsaA</name>
    <name evidence="4" type="ORF">H8E23_18255</name>
</gene>
<dbReference type="InterPro" id="IPR040372">
    <property type="entry name" value="YaeB-like"/>
</dbReference>
<keyword evidence="1" id="KW-0949">S-adenosyl-L-methionine</keyword>
<evidence type="ECO:0000256" key="2">
    <source>
        <dbReference type="ARBA" id="ARBA00033753"/>
    </source>
</evidence>
<dbReference type="InterPro" id="IPR023370">
    <property type="entry name" value="TrmO-like_N"/>
</dbReference>
<dbReference type="AlphaFoldDB" id="A0A8J6NZ51"/>
<dbReference type="Gene3D" id="2.40.30.70">
    <property type="entry name" value="YaeB-like"/>
    <property type="match status" value="1"/>
</dbReference>
<name>A0A8J6NZ51_9BACT</name>
<dbReference type="InterPro" id="IPR036414">
    <property type="entry name" value="YaeB_N_sf"/>
</dbReference>
<dbReference type="SUPFAM" id="SSF118196">
    <property type="entry name" value="YaeB-like"/>
    <property type="match status" value="1"/>
</dbReference>
<comment type="similarity">
    <text evidence="2">Belongs to the tRNA methyltransferase O family.</text>
</comment>
<dbReference type="EMBL" id="JACNJH010000289">
    <property type="protein sequence ID" value="MBC8363328.1"/>
    <property type="molecule type" value="Genomic_DNA"/>
</dbReference>
<sequence length="138" mass="15859">MKSVYNIYPIGVIHKKNDETVTIEIDQEYNDALLGLNGFSHLIVCYWFHQNDTPEKRKVLQVHPRRDKKNPLTGVFGTHSPMRPNLIAISFCKKLAIENNIIFIDRIDAFDGSPVIDIKPYIPDDELISANIKVPDWV</sequence>